<dbReference type="CDD" id="cd00085">
    <property type="entry name" value="HNHc"/>
    <property type="match status" value="1"/>
</dbReference>
<feature type="compositionally biased region" description="Low complexity" evidence="1">
    <location>
        <begin position="282"/>
        <end position="293"/>
    </location>
</feature>
<feature type="compositionally biased region" description="Acidic residues" evidence="1">
    <location>
        <begin position="297"/>
        <end position="335"/>
    </location>
</feature>
<keyword evidence="3" id="KW-0540">Nuclease</keyword>
<evidence type="ECO:0000256" key="1">
    <source>
        <dbReference type="SAM" id="MobiDB-lite"/>
    </source>
</evidence>
<feature type="domain" description="DUF222" evidence="2">
    <location>
        <begin position="85"/>
        <end position="295"/>
    </location>
</feature>
<feature type="region of interest" description="Disordered" evidence="1">
    <location>
        <begin position="281"/>
        <end position="384"/>
    </location>
</feature>
<sequence>MVMKSPGCQRLSSGRPVSVISLDPLITPVTFLGGFVGGRTYVRVMNSDVAGGREAVQHALSDRAASVKALLDADFTMFDTAELLELLSEREQQARADTAVDHRILAALMDRATPHEIGGKTWTDVLATRDRLSATEAGRRITAARDLGPRHTMTGEVLEPVLVACAAALAAGMITSGHIAIIRTTLNKASARLDATARGQLEATLVDIATTNTPETLQKAADHALALLNPDGDGPDLAPHRRGLSISAQDVDGMAKVSGWVDAEFAAYLRTILDVWARPGINNPDDVQPQQNPDPNPLEDDPVEPDTEPDTEPEFDFESEVECGFEGETETEAEVEAGSAEAESEVETEPETETEPEVPGGTESPPTWDLDEFLRDPRTQSQRNHDALKAVLRDTLMSKKLGQHNGLPVSVVVSTTLKELEAAAGIAVTGAGTLMPMRDLIRLAEHAHHYLIVYRHHTAEPLYMGRSKRLATKAQRLLLYHRDRGCTRPGCTQAACRCQAHHANPSWNNGGLTDAPDLGLGCAPDNLLAELGWTNTIDPVTGRVHWHPPPLMNTGGDTLNHHFHPEELLPPQADGEDDDR</sequence>
<dbReference type="EMBL" id="CP038799">
    <property type="protein sequence ID" value="QIV84138.1"/>
    <property type="molecule type" value="Genomic_DNA"/>
</dbReference>
<proteinExistence type="predicted"/>
<dbReference type="GO" id="GO:0004519">
    <property type="term" value="F:endonuclease activity"/>
    <property type="evidence" value="ECO:0007669"/>
    <property type="project" value="UniProtKB-KW"/>
</dbReference>
<feature type="domain" description="DUF222" evidence="2">
    <location>
        <begin position="369"/>
        <end position="483"/>
    </location>
</feature>
<evidence type="ECO:0000259" key="2">
    <source>
        <dbReference type="Pfam" id="PF02720"/>
    </source>
</evidence>
<gene>
    <name evidence="3" type="ORF">EXE63_27080</name>
</gene>
<keyword evidence="3" id="KW-0255">Endonuclease</keyword>
<evidence type="ECO:0000313" key="3">
    <source>
        <dbReference type="EMBL" id="QIV84138.1"/>
    </source>
</evidence>
<feature type="compositionally biased region" description="Basic and acidic residues" evidence="1">
    <location>
        <begin position="372"/>
        <end position="384"/>
    </location>
</feature>
<keyword evidence="4" id="KW-1185">Reference proteome</keyword>
<feature type="compositionally biased region" description="Acidic residues" evidence="1">
    <location>
        <begin position="342"/>
        <end position="356"/>
    </location>
</feature>
<reference evidence="3 4" key="1">
    <citation type="submission" date="2019-04" db="EMBL/GenBank/DDBJ databases">
        <title>Draft, Whole-Genome Sequence of the Anthracene-degrading Mycobacterium frederiksbergense LB501T, Isolated from a Polycyclic Aromatic Hydrocarbon (PAH)-Contaminated Soil.</title>
        <authorList>
            <person name="Augelletti F."/>
        </authorList>
    </citation>
    <scope>NUCLEOTIDE SEQUENCE [LARGE SCALE GENOMIC DNA]</scope>
    <source>
        <strain evidence="3 4">LB 501T</strain>
    </source>
</reference>
<feature type="compositionally biased region" description="Low complexity" evidence="1">
    <location>
        <begin position="357"/>
        <end position="367"/>
    </location>
</feature>
<keyword evidence="3" id="KW-0378">Hydrolase</keyword>
<protein>
    <submittedName>
        <fullName evidence="3">HNH endonuclease</fullName>
    </submittedName>
</protein>
<dbReference type="KEGG" id="mfre:EXE63_27080"/>
<organism evidence="3 4">
    <name type="scientific">Mycolicibacterium frederiksbergense</name>
    <dbReference type="NCBI Taxonomy" id="117567"/>
    <lineage>
        <taxon>Bacteria</taxon>
        <taxon>Bacillati</taxon>
        <taxon>Actinomycetota</taxon>
        <taxon>Actinomycetes</taxon>
        <taxon>Mycobacteriales</taxon>
        <taxon>Mycobacteriaceae</taxon>
        <taxon>Mycolicibacterium</taxon>
    </lineage>
</organism>
<evidence type="ECO:0000313" key="4">
    <source>
        <dbReference type="Proteomes" id="UP000501849"/>
    </source>
</evidence>
<dbReference type="Proteomes" id="UP000501849">
    <property type="component" value="Chromosome"/>
</dbReference>
<name>A0A6H0S9V5_9MYCO</name>
<accession>A0A6H0S9V5</accession>
<dbReference type="Pfam" id="PF02720">
    <property type="entry name" value="DUF222"/>
    <property type="match status" value="2"/>
</dbReference>
<dbReference type="InterPro" id="IPR003615">
    <property type="entry name" value="HNH_nuc"/>
</dbReference>
<dbReference type="InterPro" id="IPR003870">
    <property type="entry name" value="DUF222"/>
</dbReference>
<feature type="region of interest" description="Disordered" evidence="1">
    <location>
        <begin position="548"/>
        <end position="580"/>
    </location>
</feature>
<dbReference type="AlphaFoldDB" id="A0A6H0S9V5"/>